<evidence type="ECO:0000256" key="4">
    <source>
        <dbReference type="ARBA" id="ARBA00023319"/>
    </source>
</evidence>
<dbReference type="PROSITE" id="PS50835">
    <property type="entry name" value="IG_LIKE"/>
    <property type="match status" value="2"/>
</dbReference>
<keyword evidence="4" id="KW-0393">Immunoglobulin domain</keyword>
<organism evidence="9 10">
    <name type="scientific">Holothuria leucospilota</name>
    <name type="common">Black long sea cucumber</name>
    <name type="synonym">Mertensiothuria leucospilota</name>
    <dbReference type="NCBI Taxonomy" id="206669"/>
    <lineage>
        <taxon>Eukaryota</taxon>
        <taxon>Metazoa</taxon>
        <taxon>Echinodermata</taxon>
        <taxon>Eleutherozoa</taxon>
        <taxon>Echinozoa</taxon>
        <taxon>Holothuroidea</taxon>
        <taxon>Aspidochirotacea</taxon>
        <taxon>Aspidochirotida</taxon>
        <taxon>Holothuriidae</taxon>
        <taxon>Holothuria</taxon>
    </lineage>
</organism>
<dbReference type="Pfam" id="PF01582">
    <property type="entry name" value="TIR"/>
    <property type="match status" value="1"/>
</dbReference>
<keyword evidence="10" id="KW-1185">Reference proteome</keyword>
<keyword evidence="2" id="KW-1015">Disulfide bond</keyword>
<feature type="domain" description="Ig-like" evidence="8">
    <location>
        <begin position="149"/>
        <end position="270"/>
    </location>
</feature>
<dbReference type="InterPro" id="IPR000157">
    <property type="entry name" value="TIR_dom"/>
</dbReference>
<keyword evidence="9" id="KW-0675">Receptor</keyword>
<dbReference type="InterPro" id="IPR036179">
    <property type="entry name" value="Ig-like_dom_sf"/>
</dbReference>
<reference evidence="9" key="1">
    <citation type="submission" date="2021-10" db="EMBL/GenBank/DDBJ databases">
        <title>Tropical sea cucumber genome reveals ecological adaptation and Cuvierian tubules defense mechanism.</title>
        <authorList>
            <person name="Chen T."/>
        </authorList>
    </citation>
    <scope>NUCLEOTIDE SEQUENCE</scope>
    <source>
        <strain evidence="9">Nanhai2018</strain>
        <tissue evidence="9">Muscle</tissue>
    </source>
</reference>
<feature type="transmembrane region" description="Helical" evidence="5">
    <location>
        <begin position="278"/>
        <end position="300"/>
    </location>
</feature>
<dbReference type="PANTHER" id="PTHR11890">
    <property type="entry name" value="INTERLEUKIN-1 RECEPTOR FAMILY MEMBER"/>
    <property type="match status" value="1"/>
</dbReference>
<feature type="signal peptide" evidence="6">
    <location>
        <begin position="1"/>
        <end position="30"/>
    </location>
</feature>
<dbReference type="InterPro" id="IPR007110">
    <property type="entry name" value="Ig-like_dom"/>
</dbReference>
<dbReference type="PANTHER" id="PTHR11890:SF44">
    <property type="entry name" value="X-LINKED INTERLEUKIN-1 RECEPTOR ACCESSORY PROTEIN-LIKE 2"/>
    <property type="match status" value="1"/>
</dbReference>
<evidence type="ECO:0000256" key="2">
    <source>
        <dbReference type="ARBA" id="ARBA00023157"/>
    </source>
</evidence>
<evidence type="ECO:0000256" key="6">
    <source>
        <dbReference type="SAM" id="SignalP"/>
    </source>
</evidence>
<dbReference type="SUPFAM" id="SSF52200">
    <property type="entry name" value="Toll/Interleukin receptor TIR domain"/>
    <property type="match status" value="1"/>
</dbReference>
<protein>
    <submittedName>
        <fullName evidence="9">Toll-like receptor Tollo</fullName>
    </submittedName>
</protein>
<keyword evidence="5" id="KW-0472">Membrane</keyword>
<dbReference type="InterPro" id="IPR013783">
    <property type="entry name" value="Ig-like_fold"/>
</dbReference>
<dbReference type="OrthoDB" id="6019866at2759"/>
<gene>
    <name evidence="9" type="ORF">HOLleu_27581</name>
</gene>
<dbReference type="Proteomes" id="UP001152320">
    <property type="component" value="Chromosome 13"/>
</dbReference>
<evidence type="ECO:0000313" key="10">
    <source>
        <dbReference type="Proteomes" id="UP001152320"/>
    </source>
</evidence>
<keyword evidence="6" id="KW-0732">Signal</keyword>
<name>A0A9Q1BQS4_HOLLE</name>
<dbReference type="EMBL" id="JAIZAY010000013">
    <property type="protein sequence ID" value="KAJ8030998.1"/>
    <property type="molecule type" value="Genomic_DNA"/>
</dbReference>
<feature type="domain" description="TIR" evidence="7">
    <location>
        <begin position="324"/>
        <end position="466"/>
    </location>
</feature>
<sequence>MALQPCRRDVILSVFLTCMVSIFLCDGALGDCMPNQQNGNGSLHFLPPDKECCQELECELYHDKPLCISCQAENFCSVAWSKDGSIDYPFNLDDQLILTEEDTVINFSVQTDSQDFTGIYSCTVSNGTYSINKTFHVTLVEDIPYTGAPIEEETANCSKQQVGLGQNATFYCKFCAESKTKELEFSWWKNEGEESEEKKWVLVDNLNISGTTYTSVDVFNPVEKGSTQKLCAGSSLIIQNITTGAYGQYKVVALIPSTNQSSEKYSPSLTPVPGPSDVTLTILVAIFGTFVLVLLVAVLWQAVHLEVKLFIKDRFGDIEEKGQRSHDAFIAYDSSSEEDRAFVLEFIRPKLMQNNYAVYVKDIDTNVGTSLAEEVLEAMEVSLRCIILVSSSFISSRLMGLQVNAAEDQMSEQKMKVIPILFGDVDEKKLKRVEGLSRLMSVLRCIRYKEGKTSKSKFIKRLLLRMPTQSKKGPVKDMLLHPTNDTTLLTPHVDT</sequence>
<dbReference type="SMART" id="SM00255">
    <property type="entry name" value="TIR"/>
    <property type="match status" value="1"/>
</dbReference>
<feature type="chain" id="PRO_5040418251" evidence="6">
    <location>
        <begin position="31"/>
        <end position="495"/>
    </location>
</feature>
<feature type="domain" description="Ig-like" evidence="8">
    <location>
        <begin position="56"/>
        <end position="138"/>
    </location>
</feature>
<evidence type="ECO:0000259" key="7">
    <source>
        <dbReference type="PROSITE" id="PS50104"/>
    </source>
</evidence>
<accession>A0A9Q1BQS4</accession>
<dbReference type="GO" id="GO:0007165">
    <property type="term" value="P:signal transduction"/>
    <property type="evidence" value="ECO:0007669"/>
    <property type="project" value="InterPro"/>
</dbReference>
<dbReference type="PRINTS" id="PR01537">
    <property type="entry name" value="INTRLKN1R1F"/>
</dbReference>
<keyword evidence="5" id="KW-0812">Transmembrane</keyword>
<dbReference type="InterPro" id="IPR035897">
    <property type="entry name" value="Toll_tir_struct_dom_sf"/>
</dbReference>
<dbReference type="PROSITE" id="PS50104">
    <property type="entry name" value="TIR"/>
    <property type="match status" value="1"/>
</dbReference>
<evidence type="ECO:0000256" key="3">
    <source>
        <dbReference type="ARBA" id="ARBA00023180"/>
    </source>
</evidence>
<evidence type="ECO:0000256" key="5">
    <source>
        <dbReference type="SAM" id="Phobius"/>
    </source>
</evidence>
<comment type="caution">
    <text evidence="9">The sequence shown here is derived from an EMBL/GenBank/DDBJ whole genome shotgun (WGS) entry which is preliminary data.</text>
</comment>
<dbReference type="InterPro" id="IPR015621">
    <property type="entry name" value="IL-1_rcpt_fam"/>
</dbReference>
<dbReference type="Gene3D" id="3.40.50.10140">
    <property type="entry name" value="Toll/interleukin-1 receptor homology (TIR) domain"/>
    <property type="match status" value="1"/>
</dbReference>
<dbReference type="Gene3D" id="2.60.40.10">
    <property type="entry name" value="Immunoglobulins"/>
    <property type="match status" value="1"/>
</dbReference>
<keyword evidence="3" id="KW-0325">Glycoprotein</keyword>
<keyword evidence="5" id="KW-1133">Transmembrane helix</keyword>
<evidence type="ECO:0000256" key="1">
    <source>
        <dbReference type="ARBA" id="ARBA00009752"/>
    </source>
</evidence>
<comment type="similarity">
    <text evidence="1">Belongs to the interleukin-1 receptor family.</text>
</comment>
<evidence type="ECO:0000313" key="9">
    <source>
        <dbReference type="EMBL" id="KAJ8030998.1"/>
    </source>
</evidence>
<evidence type="ECO:0000259" key="8">
    <source>
        <dbReference type="PROSITE" id="PS50835"/>
    </source>
</evidence>
<dbReference type="SUPFAM" id="SSF48726">
    <property type="entry name" value="Immunoglobulin"/>
    <property type="match status" value="2"/>
</dbReference>
<dbReference type="AlphaFoldDB" id="A0A9Q1BQS4"/>
<proteinExistence type="inferred from homology"/>